<dbReference type="PROSITE" id="PS50011">
    <property type="entry name" value="PROTEIN_KINASE_DOM"/>
    <property type="match status" value="1"/>
</dbReference>
<dbReference type="GO" id="GO:0006508">
    <property type="term" value="P:proteolysis"/>
    <property type="evidence" value="ECO:0007669"/>
    <property type="project" value="UniProtKB-KW"/>
</dbReference>
<accession>A0A1Q9EAX0</accession>
<dbReference type="GO" id="GO:0004222">
    <property type="term" value="F:metalloendopeptidase activity"/>
    <property type="evidence" value="ECO:0007669"/>
    <property type="project" value="InterPro"/>
</dbReference>
<name>A0A1Q9EAX0_SYMMI</name>
<evidence type="ECO:0000313" key="4">
    <source>
        <dbReference type="Proteomes" id="UP000186817"/>
    </source>
</evidence>
<protein>
    <submittedName>
        <fullName evidence="3">ATP-dependent zinc metalloprotease FtsH</fullName>
    </submittedName>
</protein>
<dbReference type="SUPFAM" id="SSF140990">
    <property type="entry name" value="FtsH protease domain-like"/>
    <property type="match status" value="1"/>
</dbReference>
<evidence type="ECO:0000256" key="1">
    <source>
        <dbReference type="SAM" id="MobiDB-lite"/>
    </source>
</evidence>
<keyword evidence="4" id="KW-1185">Reference proteome</keyword>
<gene>
    <name evidence="3" type="primary">ftsH</name>
    <name evidence="3" type="ORF">AK812_SmicGene12347</name>
</gene>
<dbReference type="EMBL" id="LSRX01000207">
    <property type="protein sequence ID" value="OLQ04576.1"/>
    <property type="molecule type" value="Genomic_DNA"/>
</dbReference>
<keyword evidence="3" id="KW-0378">Hydrolase</keyword>
<feature type="region of interest" description="Disordered" evidence="1">
    <location>
        <begin position="65"/>
        <end position="107"/>
    </location>
</feature>
<organism evidence="3 4">
    <name type="scientific">Symbiodinium microadriaticum</name>
    <name type="common">Dinoflagellate</name>
    <name type="synonym">Zooxanthella microadriatica</name>
    <dbReference type="NCBI Taxonomy" id="2951"/>
    <lineage>
        <taxon>Eukaryota</taxon>
        <taxon>Sar</taxon>
        <taxon>Alveolata</taxon>
        <taxon>Dinophyceae</taxon>
        <taxon>Suessiales</taxon>
        <taxon>Symbiodiniaceae</taxon>
        <taxon>Symbiodinium</taxon>
    </lineage>
</organism>
<keyword evidence="3" id="KW-0645">Protease</keyword>
<dbReference type="Proteomes" id="UP000186817">
    <property type="component" value="Unassembled WGS sequence"/>
</dbReference>
<dbReference type="AlphaFoldDB" id="A0A1Q9EAX0"/>
<evidence type="ECO:0000313" key="3">
    <source>
        <dbReference type="EMBL" id="OLQ04576.1"/>
    </source>
</evidence>
<dbReference type="Gene3D" id="3.30.200.20">
    <property type="entry name" value="Phosphorylase Kinase, domain 1"/>
    <property type="match status" value="1"/>
</dbReference>
<dbReference type="GO" id="GO:0004672">
    <property type="term" value="F:protein kinase activity"/>
    <property type="evidence" value="ECO:0007669"/>
    <property type="project" value="InterPro"/>
</dbReference>
<dbReference type="OrthoDB" id="422319at2759"/>
<dbReference type="Gene3D" id="1.20.58.760">
    <property type="entry name" value="Peptidase M41"/>
    <property type="match status" value="1"/>
</dbReference>
<dbReference type="InterPro" id="IPR011009">
    <property type="entry name" value="Kinase-like_dom_sf"/>
</dbReference>
<dbReference type="GO" id="GO:0004176">
    <property type="term" value="F:ATP-dependent peptidase activity"/>
    <property type="evidence" value="ECO:0007669"/>
    <property type="project" value="InterPro"/>
</dbReference>
<reference evidence="3 4" key="1">
    <citation type="submission" date="2016-02" db="EMBL/GenBank/DDBJ databases">
        <title>Genome analysis of coral dinoflagellate symbionts highlights evolutionary adaptations to a symbiotic lifestyle.</title>
        <authorList>
            <person name="Aranda M."/>
            <person name="Li Y."/>
            <person name="Liew Y.J."/>
            <person name="Baumgarten S."/>
            <person name="Simakov O."/>
            <person name="Wilson M."/>
            <person name="Piel J."/>
            <person name="Ashoor H."/>
            <person name="Bougouffa S."/>
            <person name="Bajic V.B."/>
            <person name="Ryu T."/>
            <person name="Ravasi T."/>
            <person name="Bayer T."/>
            <person name="Micklem G."/>
            <person name="Kim H."/>
            <person name="Bhak J."/>
            <person name="Lajeunesse T.C."/>
            <person name="Voolstra C.R."/>
        </authorList>
    </citation>
    <scope>NUCLEOTIDE SEQUENCE [LARGE SCALE GENOMIC DNA]</scope>
    <source>
        <strain evidence="3 4">CCMP2467</strain>
    </source>
</reference>
<dbReference type="InterPro" id="IPR037219">
    <property type="entry name" value="Peptidase_M41-like"/>
</dbReference>
<dbReference type="InterPro" id="IPR000719">
    <property type="entry name" value="Prot_kinase_dom"/>
</dbReference>
<dbReference type="SUPFAM" id="SSF56112">
    <property type="entry name" value="Protein kinase-like (PK-like)"/>
    <property type="match status" value="1"/>
</dbReference>
<dbReference type="GO" id="GO:0005524">
    <property type="term" value="F:ATP binding"/>
    <property type="evidence" value="ECO:0007669"/>
    <property type="project" value="InterPro"/>
</dbReference>
<sequence length="444" mass="50389">MRRLWNFVHPGPSPLLMFCLLRFLSPSDQKKKKKVERMARAMVTQFGMCFGQLLLQLQSLLQAEEDPRASQDDASEGSKVVVSGLQRQEALPTPPPPERSEVGSLAIDDGGFMGPDYSEELSSSPGRKIDNAIKEISDDCYLNALNILMTNRACLDRVADELTETETMTGDRLREPGPPVPRCVRRGHGRFRNHALVCACGADRVKRHNRQPRQSLNPEVETPGLLPLLDVHGGRICPSLARLLLGAMLPRATFLAVAASWAEEIIAEYVEIPSKHAEELVFEFEYSRQSRRLEMSIRRLFRISSRLGLIYLWKICTRKSCSCKLCRNQYRTLDLLGAGGYGSVYLVERLPDLERYVSKKIPVREITEVDEYSREAKELVLLRHKHIVSYEEDFVHIEYGGFEPKTCLHWCCKVSYGPTPDGFKTEVHDVRIECLLQLVDRGTT</sequence>
<evidence type="ECO:0000259" key="2">
    <source>
        <dbReference type="PROSITE" id="PS50011"/>
    </source>
</evidence>
<keyword evidence="3" id="KW-0482">Metalloprotease</keyword>
<feature type="domain" description="Protein kinase" evidence="2">
    <location>
        <begin position="330"/>
        <end position="444"/>
    </location>
</feature>
<comment type="caution">
    <text evidence="3">The sequence shown here is derived from an EMBL/GenBank/DDBJ whole genome shotgun (WGS) entry which is preliminary data.</text>
</comment>
<proteinExistence type="predicted"/>